<dbReference type="InterPro" id="IPR032675">
    <property type="entry name" value="LRR_dom_sf"/>
</dbReference>
<name>A0A8H4QK90_9AGAR</name>
<comment type="caution">
    <text evidence="1">The sequence shown here is derived from an EMBL/GenBank/DDBJ whole genome shotgun (WGS) entry which is preliminary data.</text>
</comment>
<dbReference type="SUPFAM" id="SSF52047">
    <property type="entry name" value="RNI-like"/>
    <property type="match status" value="1"/>
</dbReference>
<gene>
    <name evidence="1" type="ORF">D9613_011866</name>
</gene>
<dbReference type="AlphaFoldDB" id="A0A8H4QK90"/>
<keyword evidence="2" id="KW-1185">Reference proteome</keyword>
<evidence type="ECO:0000313" key="2">
    <source>
        <dbReference type="Proteomes" id="UP000521872"/>
    </source>
</evidence>
<reference evidence="1 2" key="1">
    <citation type="submission" date="2019-12" db="EMBL/GenBank/DDBJ databases">
        <authorList>
            <person name="Floudas D."/>
            <person name="Bentzer J."/>
            <person name="Ahren D."/>
            <person name="Johansson T."/>
            <person name="Persson P."/>
            <person name="Tunlid A."/>
        </authorList>
    </citation>
    <scope>NUCLEOTIDE SEQUENCE [LARGE SCALE GENOMIC DNA]</scope>
    <source>
        <strain evidence="1 2">CBS 102.39</strain>
    </source>
</reference>
<evidence type="ECO:0008006" key="3">
    <source>
        <dbReference type="Google" id="ProtNLM"/>
    </source>
</evidence>
<organism evidence="1 2">
    <name type="scientific">Agrocybe pediades</name>
    <dbReference type="NCBI Taxonomy" id="84607"/>
    <lineage>
        <taxon>Eukaryota</taxon>
        <taxon>Fungi</taxon>
        <taxon>Dikarya</taxon>
        <taxon>Basidiomycota</taxon>
        <taxon>Agaricomycotina</taxon>
        <taxon>Agaricomycetes</taxon>
        <taxon>Agaricomycetidae</taxon>
        <taxon>Agaricales</taxon>
        <taxon>Agaricineae</taxon>
        <taxon>Strophariaceae</taxon>
        <taxon>Agrocybe</taxon>
    </lineage>
</organism>
<dbReference type="Proteomes" id="UP000521872">
    <property type="component" value="Unassembled WGS sequence"/>
</dbReference>
<accession>A0A8H4QK90</accession>
<proteinExistence type="predicted"/>
<dbReference type="EMBL" id="JAACJL010000047">
    <property type="protein sequence ID" value="KAF4612650.1"/>
    <property type="molecule type" value="Genomic_DNA"/>
</dbReference>
<sequence>MDALPPEIYWNIFMINTERDNETLTLIGSSSDHRLDTARRCSQVCQLWRNLLLDSSSVWGRLLHIPNLECTTDAWREVVACRIGEASLWITGKVTDSTRPFIFAILQEKWQNVEQLEVTDNSLYYKDVLATWSFLEREAPKLEVFQLWTNMPYEHFRKNPEPILPFSPLFSNTAPRLKIFTLWEPFHFSLPTPWMANLHSVTFASARNGPLILSALKSMPSLRELYVSGSRLEPMFRGEENDLDKPYLPLLESLIMVNFDNPMDMILLLESITLSPAGQRSLLQKLFIPRVDETFPDHQRVHRAVTKWIHAYTSASPPRHLSLSNYDPILTLADMRIVDGREAMKVDLFFDNNQYHVTIQEIVASLRYSVIEELDVSLADSPLAWSFRPLFEALHSVTRLTVDRSYFESFFDDILQFSLFPNLHTIDLLYNNYDTVVIPPVIHFLKQRVLTGSPLSVLDLSSFDAAWLSGRNKKRLDKIPGLSVILPEDSDV</sequence>
<evidence type="ECO:0000313" key="1">
    <source>
        <dbReference type="EMBL" id="KAF4612650.1"/>
    </source>
</evidence>
<protein>
    <recommendedName>
        <fullName evidence="3">F-box domain-containing protein</fullName>
    </recommendedName>
</protein>
<dbReference type="Gene3D" id="3.80.10.10">
    <property type="entry name" value="Ribonuclease Inhibitor"/>
    <property type="match status" value="1"/>
</dbReference>